<keyword evidence="3" id="KW-1185">Reference proteome</keyword>
<feature type="transmembrane region" description="Helical" evidence="1">
    <location>
        <begin position="447"/>
        <end position="469"/>
    </location>
</feature>
<name>A0A2T5PB79_9PSED</name>
<dbReference type="GO" id="GO:0005886">
    <property type="term" value="C:plasma membrane"/>
    <property type="evidence" value="ECO:0007669"/>
    <property type="project" value="UniProtKB-SubCell"/>
</dbReference>
<dbReference type="RefSeq" id="WP_108106488.1">
    <property type="nucleotide sequence ID" value="NZ_QASN01000013.1"/>
</dbReference>
<organism evidence="2 3">
    <name type="scientific">Pseudomonas mangrovi</name>
    <dbReference type="NCBI Taxonomy" id="2161748"/>
    <lineage>
        <taxon>Bacteria</taxon>
        <taxon>Pseudomonadati</taxon>
        <taxon>Pseudomonadota</taxon>
        <taxon>Gammaproteobacteria</taxon>
        <taxon>Pseudomonadales</taxon>
        <taxon>Pseudomonadaceae</taxon>
        <taxon>Pseudomonas</taxon>
    </lineage>
</organism>
<dbReference type="PANTHER" id="PTHR43471">
    <property type="entry name" value="ABC TRANSPORTER PERMEASE"/>
    <property type="match status" value="1"/>
</dbReference>
<feature type="transmembrane region" description="Helical" evidence="1">
    <location>
        <begin position="132"/>
        <end position="151"/>
    </location>
</feature>
<feature type="transmembrane region" description="Helical" evidence="1">
    <location>
        <begin position="20"/>
        <end position="40"/>
    </location>
</feature>
<dbReference type="InterPro" id="IPR021913">
    <property type="entry name" value="DUF3526"/>
</dbReference>
<reference evidence="2 3" key="1">
    <citation type="submission" date="2018-04" db="EMBL/GenBank/DDBJ databases">
        <title>Pseudomonas sp. nov., isolated from mangrove soil.</title>
        <authorList>
            <person name="Chen C."/>
        </authorList>
    </citation>
    <scope>NUCLEOTIDE SEQUENCE [LARGE SCALE GENOMIC DNA]</scope>
    <source>
        <strain evidence="2 3">TC-11</strain>
    </source>
</reference>
<comment type="caution">
    <text evidence="2">The sequence shown here is derived from an EMBL/GenBank/DDBJ whole genome shotgun (WGS) entry which is preliminary data.</text>
</comment>
<feature type="transmembrane region" description="Helical" evidence="1">
    <location>
        <begin position="172"/>
        <end position="198"/>
    </location>
</feature>
<dbReference type="Pfam" id="PF12679">
    <property type="entry name" value="ABC2_membrane_2"/>
    <property type="match status" value="1"/>
</dbReference>
<protein>
    <submittedName>
        <fullName evidence="2">ABC transporter permease</fullName>
    </submittedName>
</protein>
<accession>A0A2T5PB79</accession>
<evidence type="ECO:0000313" key="3">
    <source>
        <dbReference type="Proteomes" id="UP000244064"/>
    </source>
</evidence>
<proteinExistence type="predicted"/>
<feature type="transmembrane region" description="Helical" evidence="1">
    <location>
        <begin position="210"/>
        <end position="234"/>
    </location>
</feature>
<gene>
    <name evidence="2" type="ORF">DBO85_06690</name>
</gene>
<dbReference type="AlphaFoldDB" id="A0A2T5PB79"/>
<dbReference type="Pfam" id="PF12040">
    <property type="entry name" value="DUF3526"/>
    <property type="match status" value="1"/>
</dbReference>
<dbReference type="OrthoDB" id="184009at2"/>
<dbReference type="EMBL" id="QASN01000013">
    <property type="protein sequence ID" value="PTU74947.1"/>
    <property type="molecule type" value="Genomic_DNA"/>
</dbReference>
<dbReference type="Proteomes" id="UP000244064">
    <property type="component" value="Unassembled WGS sequence"/>
</dbReference>
<keyword evidence="1" id="KW-0812">Transmembrane</keyword>
<keyword evidence="1" id="KW-1133">Transmembrane helix</keyword>
<evidence type="ECO:0000256" key="1">
    <source>
        <dbReference type="SAM" id="Phobius"/>
    </source>
</evidence>
<feature type="transmembrane region" description="Helical" evidence="1">
    <location>
        <begin position="241"/>
        <end position="259"/>
    </location>
</feature>
<evidence type="ECO:0000313" key="2">
    <source>
        <dbReference type="EMBL" id="PTU74947.1"/>
    </source>
</evidence>
<keyword evidence="1" id="KW-0472">Membrane</keyword>
<dbReference type="PANTHER" id="PTHR43471:SF1">
    <property type="entry name" value="ABC TRANSPORTER PERMEASE PROTEIN NOSY-RELATED"/>
    <property type="match status" value="1"/>
</dbReference>
<dbReference type="GO" id="GO:0140359">
    <property type="term" value="F:ABC-type transporter activity"/>
    <property type="evidence" value="ECO:0007669"/>
    <property type="project" value="InterPro"/>
</dbReference>
<sequence>MSVITRIAREEWRALFRDRVAVVGLALLTLLMLVAALNAWEHQRNANAERARYQAQANHEFEMQPDRHPHRVAHYGHFLFRPLNPLAAFDPGIDPYTGNTLFIEAHRQNSANFGDVRQSSLLLRFGQLSPAFVLQVLAPLLLIFVGHAALARERESGTLRILLAQGITGRQLVLGKLLALSGFALLMLLPALLMLAGLVASGQAAWQPSLLLAAGYVLWLLLWSLMVVLLSGLLARSRDALLALLAVWTIGVILLPRLVPDMVSSALPLPSRFENAIHVQREYLALGNAHDPNDPTFAAFRESILKEYGVTRIEDLPVNFKGLVGFEGERLSTELFERYATATFERQAEQNRLVDHSAWLSPTLAIRRLSMTAVGTDLTSFRHFLEQGETYRYELVQRLNRLQSEKLRYADDSNPNRENRISHEHWQTFPRFDYQPQPLADTYRQTAPASLVLLVWAGLLMALTSLMGARLGTTRQ</sequence>